<gene>
    <name evidence="1" type="ORF">SCOCK_100118</name>
</gene>
<evidence type="ECO:0000313" key="1">
    <source>
        <dbReference type="EMBL" id="CAG6391052.1"/>
    </source>
</evidence>
<dbReference type="AlphaFoldDB" id="A0A9W4DJ46"/>
<sequence length="248" mass="25047">MMGGLRLVSALGARTRPERPAGEPAGHKEIVDLLVDQLPRDLPPPGLVLLSYAAPDVNGNQTVASYLNMRTGGQAHSFAVSGQGLGGPFSALRVARAYAGEAGTSVLAIVECRTPDGLDAPQEATGVLLAFGGAAGPLVEPAAADRPAALLREHGRLLVVLGPTADPAALGVPAGADVHRVPAGGYCTSVWLALARHWTRWSATYPAIALCDTDPLHGTGHVAVLHGMRDGAGSAGAAGRAAAEGSST</sequence>
<organism evidence="1 2">
    <name type="scientific">Actinacidiphila cocklensis</name>
    <dbReference type="NCBI Taxonomy" id="887465"/>
    <lineage>
        <taxon>Bacteria</taxon>
        <taxon>Bacillati</taxon>
        <taxon>Actinomycetota</taxon>
        <taxon>Actinomycetes</taxon>
        <taxon>Kitasatosporales</taxon>
        <taxon>Streptomycetaceae</taxon>
        <taxon>Actinacidiphila</taxon>
    </lineage>
</organism>
<proteinExistence type="predicted"/>
<name>A0A9W4DJ46_9ACTN</name>
<reference evidence="1" key="1">
    <citation type="submission" date="2021-05" db="EMBL/GenBank/DDBJ databases">
        <authorList>
            <person name="Arsene-Ploetze F."/>
        </authorList>
    </citation>
    <scope>NUCLEOTIDE SEQUENCE</scope>
    <source>
        <strain evidence="1">DSM 42138</strain>
    </source>
</reference>
<comment type="caution">
    <text evidence="1">The sequence shown here is derived from an EMBL/GenBank/DDBJ whole genome shotgun (WGS) entry which is preliminary data.</text>
</comment>
<dbReference type="EMBL" id="CAJSLV010000002">
    <property type="protein sequence ID" value="CAG6391052.1"/>
    <property type="molecule type" value="Genomic_DNA"/>
</dbReference>
<dbReference type="Proteomes" id="UP001152519">
    <property type="component" value="Unassembled WGS sequence"/>
</dbReference>
<accession>A0A9W4DJ46</accession>
<keyword evidence="2" id="KW-1185">Reference proteome</keyword>
<evidence type="ECO:0000313" key="2">
    <source>
        <dbReference type="Proteomes" id="UP001152519"/>
    </source>
</evidence>
<protein>
    <submittedName>
        <fullName evidence="1">Uncharacterized protein</fullName>
    </submittedName>
</protein>